<sequence length="105" mass="11164">MLNDKMIKVDDDGALDGVGGNPGAVLENLEAADAVLEDEGDAVAVLVLADAVVLVRHRREVAQQRHEVEAAVAVVLLEEARLEAHALVQDLDQHSQLGQLDVALL</sequence>
<dbReference type="Gramene" id="LPERR04G22790.5">
    <property type="protein sequence ID" value="LPERR04G22790.5"/>
    <property type="gene ID" value="LPERR04G22790"/>
</dbReference>
<evidence type="ECO:0000313" key="1">
    <source>
        <dbReference type="EnsemblPlants" id="LPERR04G22790.5"/>
    </source>
</evidence>
<reference evidence="1" key="3">
    <citation type="submission" date="2015-04" db="UniProtKB">
        <authorList>
            <consortium name="EnsemblPlants"/>
        </authorList>
    </citation>
    <scope>IDENTIFICATION</scope>
</reference>
<organism evidence="1 2">
    <name type="scientific">Leersia perrieri</name>
    <dbReference type="NCBI Taxonomy" id="77586"/>
    <lineage>
        <taxon>Eukaryota</taxon>
        <taxon>Viridiplantae</taxon>
        <taxon>Streptophyta</taxon>
        <taxon>Embryophyta</taxon>
        <taxon>Tracheophyta</taxon>
        <taxon>Spermatophyta</taxon>
        <taxon>Magnoliopsida</taxon>
        <taxon>Liliopsida</taxon>
        <taxon>Poales</taxon>
        <taxon>Poaceae</taxon>
        <taxon>BOP clade</taxon>
        <taxon>Oryzoideae</taxon>
        <taxon>Oryzeae</taxon>
        <taxon>Oryzinae</taxon>
        <taxon>Leersia</taxon>
    </lineage>
</organism>
<dbReference type="Proteomes" id="UP000032180">
    <property type="component" value="Chromosome 4"/>
</dbReference>
<name>A0A0D9WA88_9ORYZ</name>
<accession>A0A0D9WA88</accession>
<dbReference type="AlphaFoldDB" id="A0A0D9WA88"/>
<protein>
    <submittedName>
        <fullName evidence="1">Uncharacterized protein</fullName>
    </submittedName>
</protein>
<reference evidence="2" key="2">
    <citation type="submission" date="2013-12" db="EMBL/GenBank/DDBJ databases">
        <authorList>
            <person name="Yu Y."/>
            <person name="Lee S."/>
            <person name="de Baynast K."/>
            <person name="Wissotski M."/>
            <person name="Liu L."/>
            <person name="Talag J."/>
            <person name="Goicoechea J."/>
            <person name="Angelova A."/>
            <person name="Jetty R."/>
            <person name="Kudrna D."/>
            <person name="Golser W."/>
            <person name="Rivera L."/>
            <person name="Zhang J."/>
            <person name="Wing R."/>
        </authorList>
    </citation>
    <scope>NUCLEOTIDE SEQUENCE</scope>
</reference>
<reference evidence="1 2" key="1">
    <citation type="submission" date="2012-08" db="EMBL/GenBank/DDBJ databases">
        <title>Oryza genome evolution.</title>
        <authorList>
            <person name="Wing R.A."/>
        </authorList>
    </citation>
    <scope>NUCLEOTIDE SEQUENCE</scope>
</reference>
<keyword evidence="2" id="KW-1185">Reference proteome</keyword>
<dbReference type="EnsemblPlants" id="LPERR04G22790.5">
    <property type="protein sequence ID" value="LPERR04G22790.5"/>
    <property type="gene ID" value="LPERR04G22790"/>
</dbReference>
<evidence type="ECO:0000313" key="2">
    <source>
        <dbReference type="Proteomes" id="UP000032180"/>
    </source>
</evidence>
<dbReference type="HOGENOM" id="CLU_2267640_0_0_1"/>
<proteinExistence type="predicted"/>